<dbReference type="Gene3D" id="3.40.50.12780">
    <property type="entry name" value="N-terminal domain of ligase-like"/>
    <property type="match status" value="1"/>
</dbReference>
<dbReference type="NCBIfam" id="TIGR01733">
    <property type="entry name" value="AA-adenyl-dom"/>
    <property type="match status" value="1"/>
</dbReference>
<dbReference type="Proteomes" id="UP001596957">
    <property type="component" value="Unassembled WGS sequence"/>
</dbReference>
<dbReference type="Pfam" id="PF00501">
    <property type="entry name" value="AMP-binding"/>
    <property type="match status" value="1"/>
</dbReference>
<comment type="caution">
    <text evidence="3">The sequence shown here is derived from an EMBL/GenBank/DDBJ whole genome shotgun (WGS) entry which is preliminary data.</text>
</comment>
<dbReference type="EMBL" id="JBHTEC010000001">
    <property type="protein sequence ID" value="MFD0280416.1"/>
    <property type="molecule type" value="Genomic_DNA"/>
</dbReference>
<dbReference type="InterPro" id="IPR025110">
    <property type="entry name" value="AMP-bd_C"/>
</dbReference>
<dbReference type="InterPro" id="IPR045851">
    <property type="entry name" value="AMP-bd_C_sf"/>
</dbReference>
<evidence type="ECO:0000259" key="2">
    <source>
        <dbReference type="Pfam" id="PF13193"/>
    </source>
</evidence>
<feature type="domain" description="AMP-dependent synthetase/ligase" evidence="1">
    <location>
        <begin position="15"/>
        <end position="380"/>
    </location>
</feature>
<dbReference type="PANTHER" id="PTHR45527">
    <property type="entry name" value="NONRIBOSOMAL PEPTIDE SYNTHETASE"/>
    <property type="match status" value="1"/>
</dbReference>
<dbReference type="InterPro" id="IPR000873">
    <property type="entry name" value="AMP-dep_synth/lig_dom"/>
</dbReference>
<dbReference type="InterPro" id="IPR010071">
    <property type="entry name" value="AA_adenyl_dom"/>
</dbReference>
<organism evidence="3 4">
    <name type="scientific">Streptomyces lutosisoli</name>
    <dbReference type="NCBI Taxonomy" id="2665721"/>
    <lineage>
        <taxon>Bacteria</taxon>
        <taxon>Bacillati</taxon>
        <taxon>Actinomycetota</taxon>
        <taxon>Actinomycetes</taxon>
        <taxon>Kitasatosporales</taxon>
        <taxon>Streptomycetaceae</taxon>
        <taxon>Streptomyces</taxon>
    </lineage>
</organism>
<reference evidence="4" key="1">
    <citation type="journal article" date="2019" name="Int. J. Syst. Evol. Microbiol.">
        <title>The Global Catalogue of Microorganisms (GCM) 10K type strain sequencing project: providing services to taxonomists for standard genome sequencing and annotation.</title>
        <authorList>
            <consortium name="The Broad Institute Genomics Platform"/>
            <consortium name="The Broad Institute Genome Sequencing Center for Infectious Disease"/>
            <person name="Wu L."/>
            <person name="Ma J."/>
        </authorList>
    </citation>
    <scope>NUCLEOTIDE SEQUENCE [LARGE SCALE GENOMIC DNA]</scope>
    <source>
        <strain evidence="4">CGMCC 4.7198</strain>
    </source>
</reference>
<evidence type="ECO:0000259" key="1">
    <source>
        <dbReference type="Pfam" id="PF00501"/>
    </source>
</evidence>
<dbReference type="PROSITE" id="PS00455">
    <property type="entry name" value="AMP_BINDING"/>
    <property type="match status" value="1"/>
</dbReference>
<name>A0ABW2V7A2_9ACTN</name>
<accession>A0ABW2V7A2</accession>
<sequence>MSAPRREPRTLYEWFATTAEAYPDLTALEVDGERLTYRELRELAEALAGEILTACGGRAPRRVGLATRPGVGTYAGYLAVLRLGAAVVPLNSAFPAARMATIAENAALDLFLTSRGAPEGWSVTPVLHMTEERLAALRADRNRDRGPVLTGAPDASAAVPDDDGLAYLLFTSGSTGTPKGVPVSHRNISAFLRYVIDRYELGPGCRMAQNIGLAFDPSVFELFGAWGSAATLVVPPAHELAKPARFVAREEITHWFSVPSVITMADRTGGLAADSMPSMRWSLFGGEQLTAQQAAAWKRAASRSVVENLYGPTEVTIVTTQYRLPERVEDWPRTANGTVPIGAVFPHLESLVLDESGKPAGEGEEGELYVRGVQRFAGYLDEADNEGRFLDASGVAGTPPAGGVPGEKDWYRTGDLVRVLADGVLVHQGRADQQVKIMGQRIETGEVEAALRAQDGIVEAAVLALPGPDGQLRLEAACTGRPRTAAELRQALTATLPRYMLPQKFSHLDGLPLNVNGKLDRRALAEILAAARD</sequence>
<dbReference type="PANTHER" id="PTHR45527:SF1">
    <property type="entry name" value="FATTY ACID SYNTHASE"/>
    <property type="match status" value="1"/>
</dbReference>
<feature type="domain" description="AMP-binding enzyme C-terminal" evidence="2">
    <location>
        <begin position="446"/>
        <end position="518"/>
    </location>
</feature>
<proteinExistence type="predicted"/>
<dbReference type="RefSeq" id="WP_381261378.1">
    <property type="nucleotide sequence ID" value="NZ_JBHTBI010000050.1"/>
</dbReference>
<dbReference type="InterPro" id="IPR042099">
    <property type="entry name" value="ANL_N_sf"/>
</dbReference>
<gene>
    <name evidence="3" type="ORF">ACFQZP_01790</name>
</gene>
<evidence type="ECO:0000313" key="4">
    <source>
        <dbReference type="Proteomes" id="UP001596957"/>
    </source>
</evidence>
<protein>
    <submittedName>
        <fullName evidence="3">Amino acid adenylation domain-containing protein</fullName>
    </submittedName>
</protein>
<dbReference type="InterPro" id="IPR020845">
    <property type="entry name" value="AMP-binding_CS"/>
</dbReference>
<keyword evidence="4" id="KW-1185">Reference proteome</keyword>
<dbReference type="Gene3D" id="3.30.300.30">
    <property type="match status" value="1"/>
</dbReference>
<evidence type="ECO:0000313" key="3">
    <source>
        <dbReference type="EMBL" id="MFD0280416.1"/>
    </source>
</evidence>
<dbReference type="Pfam" id="PF13193">
    <property type="entry name" value="AMP-binding_C"/>
    <property type="match status" value="1"/>
</dbReference>
<dbReference type="SUPFAM" id="SSF56801">
    <property type="entry name" value="Acetyl-CoA synthetase-like"/>
    <property type="match status" value="1"/>
</dbReference>